<dbReference type="EMBL" id="NEEU01000015">
    <property type="protein sequence ID" value="PJD71375.1"/>
    <property type="molecule type" value="Genomic_DNA"/>
</dbReference>
<keyword evidence="1" id="KW-0678">Repressor</keyword>
<sequence length="238" mass="26918">MARKKKEEAQQTRQQLIEAAIGQFATRGVASTTLTDIADAAKVTRGAIYWHFTSKTEIFNAIWEQQLPLRDIICDRLSLSENDDPLLMLREQFITALQYIAHEPRQCALLQILYHKCEFHSDMISEDEIRKRIGFNYDSLRITLEKCISQRIVAAQMNVELTMIVLHGFFSGIIKNWLMNTDSFNLYQQAPALVDSILATLPVLRVSPQDDYSSAPGNISPRAQSASMVCALAGLPNR</sequence>
<dbReference type="PRINTS" id="PR00455">
    <property type="entry name" value="HTHTETR"/>
</dbReference>
<dbReference type="NCBIfam" id="NF007430">
    <property type="entry name" value="PRK09975.1"/>
    <property type="match status" value="1"/>
</dbReference>
<dbReference type="GO" id="GO:0009410">
    <property type="term" value="P:response to xenobiotic stimulus"/>
    <property type="evidence" value="ECO:0007669"/>
    <property type="project" value="UniProtKB-ARBA"/>
</dbReference>
<evidence type="ECO:0000313" key="5">
    <source>
        <dbReference type="EMBL" id="PJD71375.1"/>
    </source>
</evidence>
<comment type="caution">
    <text evidence="5">The sequence shown here is derived from an EMBL/GenBank/DDBJ whole genome shotgun (WGS) entry which is preliminary data.</text>
</comment>
<dbReference type="OrthoDB" id="5816932at2"/>
<dbReference type="Pfam" id="PF00440">
    <property type="entry name" value="TetR_N"/>
    <property type="match status" value="1"/>
</dbReference>
<organism evidence="5">
    <name type="scientific">Enterobacter kobei</name>
    <dbReference type="NCBI Taxonomy" id="208224"/>
    <lineage>
        <taxon>Bacteria</taxon>
        <taxon>Pseudomonadati</taxon>
        <taxon>Pseudomonadota</taxon>
        <taxon>Gammaproteobacteria</taxon>
        <taxon>Enterobacterales</taxon>
        <taxon>Enterobacteriaceae</taxon>
        <taxon>Enterobacter</taxon>
        <taxon>Enterobacter cloacae complex</taxon>
    </lineage>
</organism>
<dbReference type="GO" id="GO:0045892">
    <property type="term" value="P:negative regulation of DNA-templated transcription"/>
    <property type="evidence" value="ECO:0007669"/>
    <property type="project" value="UniProtKB-ARBA"/>
</dbReference>
<gene>
    <name evidence="5" type="ORF">B9Q37_16895</name>
</gene>
<dbReference type="InterPro" id="IPR001647">
    <property type="entry name" value="HTH_TetR"/>
</dbReference>
<name>A0A0P8IEP3_9ENTR</name>
<evidence type="ECO:0000313" key="6">
    <source>
        <dbReference type="Proteomes" id="UP000230495"/>
    </source>
</evidence>
<dbReference type="InterPro" id="IPR036271">
    <property type="entry name" value="Tet_transcr_reg_TetR-rel_C_sf"/>
</dbReference>
<dbReference type="SUPFAM" id="SSF46689">
    <property type="entry name" value="Homeodomain-like"/>
    <property type="match status" value="1"/>
</dbReference>
<keyword evidence="4" id="KW-0804">Transcription</keyword>
<evidence type="ECO:0000256" key="4">
    <source>
        <dbReference type="ARBA" id="ARBA00023163"/>
    </source>
</evidence>
<dbReference type="PANTHER" id="PTHR43479:SF11">
    <property type="entry name" value="ACREF_ENVCD OPERON REPRESSOR-RELATED"/>
    <property type="match status" value="1"/>
</dbReference>
<dbReference type="InterPro" id="IPR013572">
    <property type="entry name" value="Tscrpt_reg_MAATS_C"/>
</dbReference>
<dbReference type="FunFam" id="1.10.357.10:FF:000003">
    <property type="entry name" value="HTH-type transcriptional regulator AcrR"/>
    <property type="match status" value="1"/>
</dbReference>
<dbReference type="AlphaFoldDB" id="A0A0P8IEP3"/>
<dbReference type="SUPFAM" id="SSF48498">
    <property type="entry name" value="Tetracyclin repressor-like, C-terminal domain"/>
    <property type="match status" value="1"/>
</dbReference>
<evidence type="ECO:0000256" key="2">
    <source>
        <dbReference type="ARBA" id="ARBA00023015"/>
    </source>
</evidence>
<dbReference type="InterPro" id="IPR023772">
    <property type="entry name" value="DNA-bd_HTH_TetR-type_CS"/>
</dbReference>
<dbReference type="GO" id="GO:0003677">
    <property type="term" value="F:DNA binding"/>
    <property type="evidence" value="ECO:0007669"/>
    <property type="project" value="UniProtKB-UniRule"/>
</dbReference>
<dbReference type="PANTHER" id="PTHR43479">
    <property type="entry name" value="ACREF/ENVCD OPERON REPRESSOR-RELATED"/>
    <property type="match status" value="1"/>
</dbReference>
<accession>A0A181DH94</accession>
<evidence type="ECO:0000256" key="3">
    <source>
        <dbReference type="ARBA" id="ARBA00023125"/>
    </source>
</evidence>
<dbReference type="InterPro" id="IPR009057">
    <property type="entry name" value="Homeodomain-like_sf"/>
</dbReference>
<protein>
    <submittedName>
        <fullName evidence="5">AcrEF/envCD operon transcriptional regulator</fullName>
    </submittedName>
</protein>
<proteinExistence type="predicted"/>
<dbReference type="Pfam" id="PF08361">
    <property type="entry name" value="TetR_C_2"/>
    <property type="match status" value="1"/>
</dbReference>
<dbReference type="Gene3D" id="1.10.357.10">
    <property type="entry name" value="Tetracycline Repressor, domain 2"/>
    <property type="match status" value="1"/>
</dbReference>
<keyword evidence="3" id="KW-0238">DNA-binding</keyword>
<dbReference type="RefSeq" id="WP_014885448.1">
    <property type="nucleotide sequence ID" value="NC_018405.1"/>
</dbReference>
<dbReference type="PROSITE" id="PS01081">
    <property type="entry name" value="HTH_TETR_1"/>
    <property type="match status" value="1"/>
</dbReference>
<dbReference type="GO" id="GO:0003700">
    <property type="term" value="F:DNA-binding transcription factor activity"/>
    <property type="evidence" value="ECO:0007669"/>
    <property type="project" value="UniProtKB-ARBA"/>
</dbReference>
<accession>A0A0P8IEP3</accession>
<keyword evidence="2" id="KW-0805">Transcription regulation</keyword>
<dbReference type="KEGG" id="eno:ECENHK_20060"/>
<dbReference type="Proteomes" id="UP000230495">
    <property type="component" value="Unassembled WGS sequence"/>
</dbReference>
<evidence type="ECO:0000256" key="1">
    <source>
        <dbReference type="ARBA" id="ARBA00022491"/>
    </source>
</evidence>
<dbReference type="InterPro" id="IPR050624">
    <property type="entry name" value="HTH-type_Tx_Regulator"/>
</dbReference>
<dbReference type="PROSITE" id="PS50977">
    <property type="entry name" value="HTH_TETR_2"/>
    <property type="match status" value="1"/>
</dbReference>
<reference evidence="5 6" key="1">
    <citation type="journal article" date="2017" name="J. Antimicrob. Chemother.">
        <title>Characterization of the population structure, drug resistance mechanisms and plasmids of the community-associated Enterobacter cloacae complex in China.</title>
        <authorList>
            <person name="Zhou K."/>
            <person name="Yu W."/>
            <person name="Cao X."/>
            <person name="Shen P."/>
            <person name="Lu H."/>
            <person name="Luo Q."/>
            <person name="Rossen J.W.A."/>
            <person name="Xiao Y."/>
        </authorList>
    </citation>
    <scope>NUCLEOTIDE SEQUENCE [LARGE SCALE GENOMIC DNA]</scope>
    <source>
        <strain evidence="5">ECC1097</strain>
    </source>
</reference>